<dbReference type="EMBL" id="CMVM020000255">
    <property type="status" value="NOT_ANNOTATED_CDS"/>
    <property type="molecule type" value="Genomic_DNA"/>
</dbReference>
<feature type="transmembrane region" description="Helical" evidence="1">
    <location>
        <begin position="120"/>
        <end position="142"/>
    </location>
</feature>
<reference evidence="2" key="2">
    <citation type="submission" date="2022-06" db="UniProtKB">
        <authorList>
            <consortium name="EnsemblMetazoa"/>
        </authorList>
    </citation>
    <scope>IDENTIFICATION</scope>
</reference>
<feature type="transmembrane region" description="Helical" evidence="1">
    <location>
        <begin position="78"/>
        <end position="99"/>
    </location>
</feature>
<protein>
    <submittedName>
        <fullName evidence="2">Uncharacterized protein</fullName>
    </submittedName>
</protein>
<feature type="transmembrane region" description="Helical" evidence="1">
    <location>
        <begin position="13"/>
        <end position="31"/>
    </location>
</feature>
<dbReference type="Proteomes" id="UP000024404">
    <property type="component" value="Unassembled WGS sequence"/>
</dbReference>
<dbReference type="EnsemblMetazoa" id="OVOC9109.1">
    <property type="protein sequence ID" value="OVOC9109.1"/>
    <property type="gene ID" value="WBGene00245918"/>
</dbReference>
<keyword evidence="1" id="KW-0812">Transmembrane</keyword>
<evidence type="ECO:0000313" key="3">
    <source>
        <dbReference type="Proteomes" id="UP000024404"/>
    </source>
</evidence>
<dbReference type="AlphaFoldDB" id="A0A8R1Y2X7"/>
<sequence>MAEDTFLGCNLKIWMYIVLSITILAASLEIYRTVKNYNVSDEIIDKILYISIPAVLLGSAILGFIATCLDKKFLFCPFLTVVTILIPLFIASIVLFYIRCMTKPDCKDKFINDVRDTTKIVITTLIFVCSITISLCTLSIILKIRIYFDHRETTEQIKYSRKYTLYL</sequence>
<keyword evidence="1" id="KW-1133">Transmembrane helix</keyword>
<evidence type="ECO:0000313" key="2">
    <source>
        <dbReference type="EnsemblMetazoa" id="OVOC9109.1"/>
    </source>
</evidence>
<organism evidence="2 3">
    <name type="scientific">Onchocerca volvulus</name>
    <dbReference type="NCBI Taxonomy" id="6282"/>
    <lineage>
        <taxon>Eukaryota</taxon>
        <taxon>Metazoa</taxon>
        <taxon>Ecdysozoa</taxon>
        <taxon>Nematoda</taxon>
        <taxon>Chromadorea</taxon>
        <taxon>Rhabditida</taxon>
        <taxon>Spirurina</taxon>
        <taxon>Spiruromorpha</taxon>
        <taxon>Filarioidea</taxon>
        <taxon>Onchocercidae</taxon>
        <taxon>Onchocerca</taxon>
    </lineage>
</organism>
<keyword evidence="1" id="KW-0472">Membrane</keyword>
<reference evidence="3" key="1">
    <citation type="submission" date="2013-10" db="EMBL/GenBank/DDBJ databases">
        <title>Genome sequencing of Onchocerca volvulus.</title>
        <authorList>
            <person name="Cotton J."/>
            <person name="Tsai J."/>
            <person name="Stanley E."/>
            <person name="Tracey A."/>
            <person name="Holroyd N."/>
            <person name="Lustigman S."/>
            <person name="Berriman M."/>
        </authorList>
    </citation>
    <scope>NUCLEOTIDE SEQUENCE</scope>
</reference>
<accession>A0A8R1Y2X7</accession>
<feature type="transmembrane region" description="Helical" evidence="1">
    <location>
        <begin position="43"/>
        <end position="66"/>
    </location>
</feature>
<dbReference type="OMA" id="DNICLLC"/>
<keyword evidence="3" id="KW-1185">Reference proteome</keyword>
<name>A0A8R1Y2X7_ONCVO</name>
<evidence type="ECO:0000256" key="1">
    <source>
        <dbReference type="SAM" id="Phobius"/>
    </source>
</evidence>
<proteinExistence type="predicted"/>